<feature type="region of interest" description="Disordered" evidence="2">
    <location>
        <begin position="144"/>
        <end position="164"/>
    </location>
</feature>
<protein>
    <submittedName>
        <fullName evidence="3">Uncharacterized protein</fullName>
    </submittedName>
</protein>
<gene>
    <name evidence="3" type="ORF">Ddye_010769</name>
</gene>
<reference evidence="3" key="1">
    <citation type="journal article" date="2023" name="Plant J.">
        <title>Genome sequences and population genomics provide insights into the demographic history, inbreeding, and mutation load of two 'living fossil' tree species of Dipteronia.</title>
        <authorList>
            <person name="Feng Y."/>
            <person name="Comes H.P."/>
            <person name="Chen J."/>
            <person name="Zhu S."/>
            <person name="Lu R."/>
            <person name="Zhang X."/>
            <person name="Li P."/>
            <person name="Qiu J."/>
            <person name="Olsen K.M."/>
            <person name="Qiu Y."/>
        </authorList>
    </citation>
    <scope>NUCLEOTIDE SEQUENCE</scope>
    <source>
        <strain evidence="3">KIB01</strain>
    </source>
</reference>
<comment type="caution">
    <text evidence="3">The sequence shown here is derived from an EMBL/GenBank/DDBJ whole genome shotgun (WGS) entry which is preliminary data.</text>
</comment>
<sequence>MKMAEDRISKMSVCAASAFVIVNRQSETTENNLISLKHKNIHLKESAEMNLVKDALLTDRVALIEEAEKQIQSLRKEVTELEETCDQLGKKISEEEQRANVIEQKLEDTEDNDILKTREKLSELKAGVSTLRSCVRLCLEDDKNPERYNADGDCPSFNGSGEVR</sequence>
<evidence type="ECO:0000313" key="4">
    <source>
        <dbReference type="Proteomes" id="UP001280121"/>
    </source>
</evidence>
<organism evidence="3 4">
    <name type="scientific">Dipteronia dyeriana</name>
    <dbReference type="NCBI Taxonomy" id="168575"/>
    <lineage>
        <taxon>Eukaryota</taxon>
        <taxon>Viridiplantae</taxon>
        <taxon>Streptophyta</taxon>
        <taxon>Embryophyta</taxon>
        <taxon>Tracheophyta</taxon>
        <taxon>Spermatophyta</taxon>
        <taxon>Magnoliopsida</taxon>
        <taxon>eudicotyledons</taxon>
        <taxon>Gunneridae</taxon>
        <taxon>Pentapetalae</taxon>
        <taxon>rosids</taxon>
        <taxon>malvids</taxon>
        <taxon>Sapindales</taxon>
        <taxon>Sapindaceae</taxon>
        <taxon>Hippocastanoideae</taxon>
        <taxon>Acereae</taxon>
        <taxon>Dipteronia</taxon>
    </lineage>
</organism>
<evidence type="ECO:0000256" key="2">
    <source>
        <dbReference type="SAM" id="MobiDB-lite"/>
    </source>
</evidence>
<feature type="coiled-coil region" evidence="1">
    <location>
        <begin position="57"/>
        <end position="112"/>
    </location>
</feature>
<accession>A0AAE0CNK0</accession>
<keyword evidence="1" id="KW-0175">Coiled coil</keyword>
<evidence type="ECO:0000313" key="3">
    <source>
        <dbReference type="EMBL" id="KAK2657717.1"/>
    </source>
</evidence>
<dbReference type="AlphaFoldDB" id="A0AAE0CNK0"/>
<name>A0AAE0CNK0_9ROSI</name>
<proteinExistence type="predicted"/>
<keyword evidence="4" id="KW-1185">Reference proteome</keyword>
<dbReference type="Proteomes" id="UP001280121">
    <property type="component" value="Unassembled WGS sequence"/>
</dbReference>
<dbReference type="EMBL" id="JANJYI010000003">
    <property type="protein sequence ID" value="KAK2657717.1"/>
    <property type="molecule type" value="Genomic_DNA"/>
</dbReference>
<evidence type="ECO:0000256" key="1">
    <source>
        <dbReference type="SAM" id="Coils"/>
    </source>
</evidence>